<evidence type="ECO:0000256" key="1">
    <source>
        <dbReference type="SAM" id="Phobius"/>
    </source>
</evidence>
<feature type="domain" description="DUF1468" evidence="2">
    <location>
        <begin position="10"/>
        <end position="143"/>
    </location>
</feature>
<dbReference type="InterPro" id="IPR009936">
    <property type="entry name" value="DUF1468"/>
</dbReference>
<keyword evidence="1" id="KW-0472">Membrane</keyword>
<dbReference type="OrthoDB" id="7869580at2"/>
<name>A0A2T6KDG2_9RHOB</name>
<evidence type="ECO:0000259" key="2">
    <source>
        <dbReference type="Pfam" id="PF07331"/>
    </source>
</evidence>
<keyword evidence="1" id="KW-0812">Transmembrane</keyword>
<reference evidence="3 4" key="1">
    <citation type="submission" date="2018-04" db="EMBL/GenBank/DDBJ databases">
        <title>Genomic Encyclopedia of Archaeal and Bacterial Type Strains, Phase II (KMG-II): from individual species to whole genera.</title>
        <authorList>
            <person name="Goeker M."/>
        </authorList>
    </citation>
    <scope>NUCLEOTIDE SEQUENCE [LARGE SCALE GENOMIC DNA]</scope>
    <source>
        <strain evidence="3 4">DSM 29955</strain>
    </source>
</reference>
<dbReference type="Pfam" id="PF07331">
    <property type="entry name" value="TctB"/>
    <property type="match status" value="1"/>
</dbReference>
<feature type="transmembrane region" description="Helical" evidence="1">
    <location>
        <begin position="120"/>
        <end position="138"/>
    </location>
</feature>
<sequence length="151" mass="16513">MQNLVTERRIVALLILALSAGLVVSTFGLQFAELGGAFSPMFFPRIILMILLALAALNMVIDMMTNVESKELRLAPTLLICAGFVGYVLLIMPLGYFISSVMLALLILITLGIRSPLVLLVLPIASAGSLVVLFNHILKMPLPNSPFFWWI</sequence>
<evidence type="ECO:0000313" key="4">
    <source>
        <dbReference type="Proteomes" id="UP000244523"/>
    </source>
</evidence>
<keyword evidence="1" id="KW-1133">Transmembrane helix</keyword>
<comment type="caution">
    <text evidence="3">The sequence shown here is derived from an EMBL/GenBank/DDBJ whole genome shotgun (WGS) entry which is preliminary data.</text>
</comment>
<keyword evidence="4" id="KW-1185">Reference proteome</keyword>
<feature type="transmembrane region" description="Helical" evidence="1">
    <location>
        <begin position="42"/>
        <end position="60"/>
    </location>
</feature>
<feature type="transmembrane region" description="Helical" evidence="1">
    <location>
        <begin position="72"/>
        <end position="90"/>
    </location>
</feature>
<dbReference type="Proteomes" id="UP000244523">
    <property type="component" value="Unassembled WGS sequence"/>
</dbReference>
<dbReference type="AlphaFoldDB" id="A0A2T6KDG2"/>
<evidence type="ECO:0000313" key="3">
    <source>
        <dbReference type="EMBL" id="PUB13085.1"/>
    </source>
</evidence>
<dbReference type="EMBL" id="QBUD01000008">
    <property type="protein sequence ID" value="PUB13085.1"/>
    <property type="molecule type" value="Genomic_DNA"/>
</dbReference>
<gene>
    <name evidence="3" type="ORF">C8N45_1085</name>
</gene>
<accession>A0A2T6KDG2</accession>
<proteinExistence type="predicted"/>
<organism evidence="3 4">
    <name type="scientific">Yoonia sediminilitoris</name>
    <dbReference type="NCBI Taxonomy" id="1286148"/>
    <lineage>
        <taxon>Bacteria</taxon>
        <taxon>Pseudomonadati</taxon>
        <taxon>Pseudomonadota</taxon>
        <taxon>Alphaproteobacteria</taxon>
        <taxon>Rhodobacterales</taxon>
        <taxon>Paracoccaceae</taxon>
        <taxon>Yoonia</taxon>
    </lineage>
</organism>
<dbReference type="RefSeq" id="WP_108386971.1">
    <property type="nucleotide sequence ID" value="NZ_QBUD01000008.1"/>
</dbReference>
<protein>
    <submittedName>
        <fullName evidence="3">Tripartite tricarboxylate transporter TctB family protein</fullName>
    </submittedName>
</protein>